<dbReference type="EMBL" id="MFLM01000003">
    <property type="protein sequence ID" value="OGG68792.1"/>
    <property type="molecule type" value="Genomic_DNA"/>
</dbReference>
<organism evidence="1 2">
    <name type="scientific">Candidatus Kaiserbacteria bacterium RIFCSPHIGHO2_02_FULL_56_30</name>
    <dbReference type="NCBI Taxonomy" id="1798499"/>
    <lineage>
        <taxon>Bacteria</taxon>
        <taxon>Candidatus Kaiseribacteriota</taxon>
    </lineage>
</organism>
<protein>
    <submittedName>
        <fullName evidence="1">Uncharacterized protein</fullName>
    </submittedName>
</protein>
<dbReference type="Proteomes" id="UP000177107">
    <property type="component" value="Unassembled WGS sequence"/>
</dbReference>
<comment type="caution">
    <text evidence="1">The sequence shown here is derived from an EMBL/GenBank/DDBJ whole genome shotgun (WGS) entry which is preliminary data.</text>
</comment>
<evidence type="ECO:0000313" key="2">
    <source>
        <dbReference type="Proteomes" id="UP000177107"/>
    </source>
</evidence>
<accession>A0A1F6E6H2</accession>
<dbReference type="AlphaFoldDB" id="A0A1F6E6H2"/>
<sequence length="138" mass="15587">MPYSLAAIGVALALIIGGAVFFFTSQSDNSEVISMRGLHWHPSLEIYVKGVQQEIPEGIGLGAVHMPMHTHDDLPLIHLEFNGVVRSEDLILGEFFKNWGRDMRSFGANMRMMVNGVENVEYENYLMHDGDKIQLFYD</sequence>
<reference evidence="1 2" key="1">
    <citation type="journal article" date="2016" name="Nat. Commun.">
        <title>Thousands of microbial genomes shed light on interconnected biogeochemical processes in an aquifer system.</title>
        <authorList>
            <person name="Anantharaman K."/>
            <person name="Brown C.T."/>
            <person name="Hug L.A."/>
            <person name="Sharon I."/>
            <person name="Castelle C.J."/>
            <person name="Probst A.J."/>
            <person name="Thomas B.C."/>
            <person name="Singh A."/>
            <person name="Wilkins M.J."/>
            <person name="Karaoz U."/>
            <person name="Brodie E.L."/>
            <person name="Williams K.H."/>
            <person name="Hubbard S.S."/>
            <person name="Banfield J.F."/>
        </authorList>
    </citation>
    <scope>NUCLEOTIDE SEQUENCE [LARGE SCALE GENOMIC DNA]</scope>
</reference>
<gene>
    <name evidence="1" type="ORF">A3C95_01935</name>
</gene>
<dbReference type="STRING" id="1798499.A3C95_01935"/>
<name>A0A1F6E6H2_9BACT</name>
<proteinExistence type="predicted"/>
<evidence type="ECO:0000313" key="1">
    <source>
        <dbReference type="EMBL" id="OGG68792.1"/>
    </source>
</evidence>